<protein>
    <recommendedName>
        <fullName evidence="20">EGF-like domain-containing protein</fullName>
    </recommendedName>
</protein>
<evidence type="ECO:0000256" key="2">
    <source>
        <dbReference type="ARBA" id="ARBA00009939"/>
    </source>
</evidence>
<dbReference type="InterPro" id="IPR036055">
    <property type="entry name" value="LDL_receptor-like_sf"/>
</dbReference>
<dbReference type="Gene3D" id="2.120.10.30">
    <property type="entry name" value="TolB, C-terminal domain"/>
    <property type="match status" value="1"/>
</dbReference>
<feature type="repeat" description="LDL-receptor class B" evidence="16">
    <location>
        <begin position="480"/>
        <end position="525"/>
    </location>
</feature>
<dbReference type="GO" id="GO:0043235">
    <property type="term" value="C:receptor complex"/>
    <property type="evidence" value="ECO:0007669"/>
    <property type="project" value="TreeGrafter"/>
</dbReference>
<evidence type="ECO:0000256" key="13">
    <source>
        <dbReference type="ARBA" id="ARBA00023170"/>
    </source>
</evidence>
<evidence type="ECO:0000256" key="14">
    <source>
        <dbReference type="ARBA" id="ARBA00023180"/>
    </source>
</evidence>
<dbReference type="InterPro" id="IPR009030">
    <property type="entry name" value="Growth_fac_rcpt_cys_sf"/>
</dbReference>
<dbReference type="PROSITE" id="PS01209">
    <property type="entry name" value="LDLRA_1"/>
    <property type="match status" value="4"/>
</dbReference>
<keyword evidence="13" id="KW-0675">Receptor</keyword>
<dbReference type="SMART" id="SM00192">
    <property type="entry name" value="LDLa"/>
    <property type="match status" value="8"/>
</dbReference>
<dbReference type="InterPro" id="IPR023415">
    <property type="entry name" value="LDLR_class-A_CS"/>
</dbReference>
<evidence type="ECO:0000256" key="19">
    <source>
        <dbReference type="SAM" id="SignalP"/>
    </source>
</evidence>
<dbReference type="SMART" id="SM00135">
    <property type="entry name" value="LY"/>
    <property type="match status" value="5"/>
</dbReference>
<dbReference type="InterPro" id="IPR002172">
    <property type="entry name" value="LDrepeatLR_classA_rpt"/>
</dbReference>
<feature type="disulfide bond" evidence="15">
    <location>
        <begin position="314"/>
        <end position="326"/>
    </location>
</feature>
<feature type="domain" description="EGF-like" evidence="20">
    <location>
        <begin position="374"/>
        <end position="388"/>
    </location>
</feature>
<dbReference type="CDD" id="cd00112">
    <property type="entry name" value="LDLa"/>
    <property type="match status" value="7"/>
</dbReference>
<evidence type="ECO:0000256" key="12">
    <source>
        <dbReference type="ARBA" id="ARBA00023157"/>
    </source>
</evidence>
<feature type="disulfide bond" evidence="15">
    <location>
        <begin position="321"/>
        <end position="339"/>
    </location>
</feature>
<feature type="disulfide bond" evidence="15">
    <location>
        <begin position="274"/>
        <end position="286"/>
    </location>
</feature>
<dbReference type="InterPro" id="IPR051221">
    <property type="entry name" value="LDLR-related"/>
</dbReference>
<evidence type="ECO:0000256" key="5">
    <source>
        <dbReference type="ARBA" id="ARBA00022583"/>
    </source>
</evidence>
<evidence type="ECO:0000256" key="3">
    <source>
        <dbReference type="ARBA" id="ARBA00022475"/>
    </source>
</evidence>
<dbReference type="PANTHER" id="PTHR22722:SF14">
    <property type="entry name" value="MEGALIN, ISOFORM A"/>
    <property type="match status" value="1"/>
</dbReference>
<dbReference type="Gene3D" id="4.10.400.10">
    <property type="entry name" value="Low-density Lipoprotein Receptor"/>
    <property type="match status" value="8"/>
</dbReference>
<evidence type="ECO:0000256" key="8">
    <source>
        <dbReference type="ARBA" id="ARBA00022737"/>
    </source>
</evidence>
<feature type="disulfide bond" evidence="15">
    <location>
        <begin position="30"/>
        <end position="48"/>
    </location>
</feature>
<keyword evidence="22" id="KW-1185">Reference proteome</keyword>
<dbReference type="PRINTS" id="PR00261">
    <property type="entry name" value="LDLRECEPTOR"/>
</dbReference>
<dbReference type="Pfam" id="PF00058">
    <property type="entry name" value="Ldl_recept_b"/>
    <property type="match status" value="4"/>
</dbReference>
<dbReference type="GO" id="GO:0042562">
    <property type="term" value="F:hormone binding"/>
    <property type="evidence" value="ECO:0007669"/>
    <property type="project" value="TreeGrafter"/>
</dbReference>
<keyword evidence="5" id="KW-0254">Endocytosis</keyword>
<evidence type="ECO:0000256" key="18">
    <source>
        <dbReference type="SAM" id="Phobius"/>
    </source>
</evidence>
<feature type="disulfide bond" evidence="15">
    <location>
        <begin position="109"/>
        <end position="121"/>
    </location>
</feature>
<feature type="signal peptide" evidence="19">
    <location>
        <begin position="1"/>
        <end position="19"/>
    </location>
</feature>
<feature type="disulfide bond" evidence="15">
    <location>
        <begin position="147"/>
        <end position="159"/>
    </location>
</feature>
<dbReference type="AlphaFoldDB" id="A0A8S9X8X6"/>
<dbReference type="GO" id="GO:0005509">
    <property type="term" value="F:calcium ion binding"/>
    <property type="evidence" value="ECO:0007669"/>
    <property type="project" value="InterPro"/>
</dbReference>
<evidence type="ECO:0000313" key="21">
    <source>
        <dbReference type="EMBL" id="KAF6205462.1"/>
    </source>
</evidence>
<feature type="disulfide bond" evidence="15">
    <location>
        <begin position="116"/>
        <end position="134"/>
    </location>
</feature>
<feature type="disulfide bond" evidence="15">
    <location>
        <begin position="166"/>
        <end position="181"/>
    </location>
</feature>
<gene>
    <name evidence="21" type="ORF">GE061_019635</name>
</gene>
<dbReference type="Pfam" id="PF00057">
    <property type="entry name" value="Ldl_recept_a"/>
    <property type="match status" value="8"/>
</dbReference>
<dbReference type="FunFam" id="4.10.400.10:FF:000113">
    <property type="entry name" value="Low-density lipoprotein receptor-related protein 8"/>
    <property type="match status" value="1"/>
</dbReference>
<dbReference type="InterPro" id="IPR000033">
    <property type="entry name" value="LDLR_classB_rpt"/>
</dbReference>
<feature type="disulfide bond" evidence="15">
    <location>
        <begin position="128"/>
        <end position="143"/>
    </location>
</feature>
<keyword evidence="4" id="KW-0245">EGF-like domain</keyword>
<keyword evidence="14" id="KW-0325">Glycoprotein</keyword>
<feature type="disulfide bond" evidence="15">
    <location>
        <begin position="281"/>
        <end position="299"/>
    </location>
</feature>
<dbReference type="PROSITE" id="PS50068">
    <property type="entry name" value="LDLRA_2"/>
    <property type="match status" value="8"/>
</dbReference>
<dbReference type="Gene3D" id="2.10.25.10">
    <property type="entry name" value="Laminin"/>
    <property type="match status" value="2"/>
</dbReference>
<dbReference type="PANTHER" id="PTHR22722">
    <property type="entry name" value="LOW-DENSITY LIPOPROTEIN RECEPTOR-RELATED PROTEIN 2-RELATED"/>
    <property type="match status" value="1"/>
</dbReference>
<feature type="transmembrane region" description="Helical" evidence="18">
    <location>
        <begin position="796"/>
        <end position="825"/>
    </location>
</feature>
<dbReference type="InterPro" id="IPR011042">
    <property type="entry name" value="6-blade_b-propeller_TolB-like"/>
</dbReference>
<evidence type="ECO:0000256" key="4">
    <source>
        <dbReference type="ARBA" id="ARBA00022536"/>
    </source>
</evidence>
<keyword evidence="8" id="KW-0677">Repeat</keyword>
<keyword evidence="11 18" id="KW-0472">Membrane</keyword>
<evidence type="ECO:0000256" key="10">
    <source>
        <dbReference type="ARBA" id="ARBA00022989"/>
    </source>
</evidence>
<dbReference type="FunFam" id="4.10.400.10:FF:000034">
    <property type="entry name" value="Low-density lipoprotein receptor-related protein 2"/>
    <property type="match status" value="1"/>
</dbReference>
<dbReference type="InterPro" id="IPR000742">
    <property type="entry name" value="EGF"/>
</dbReference>
<feature type="disulfide bond" evidence="15">
    <location>
        <begin position="293"/>
        <end position="308"/>
    </location>
</feature>
<evidence type="ECO:0000256" key="16">
    <source>
        <dbReference type="PROSITE-ProRule" id="PRU00461"/>
    </source>
</evidence>
<dbReference type="SUPFAM" id="SSF57184">
    <property type="entry name" value="Growth factor receptor domain"/>
    <property type="match status" value="1"/>
</dbReference>
<sequence length="873" mass="96572">MGLIRLLSIVALICPAAFGNREDTLRIFKCANGKQVQKQWMCDGEDDCGDNSDEDLPECKKPVPCTTEEFTCKDNGRCIPRSQVCDREPDCGDRSDEDPGICHSRDTECQPGQFKCSDRECIPAHWVCDTTLDCRNGLDEAACNRTCTSSEFKCGDGSCIEDSFKCDGDVDCNDGSDEVGCPKKNRCTQNDFTCSDGSCLPLKFVCDGDFDCKDRSDEANCTQADLSQGLKICTENQFECPDKLTCIHVSWVCDQQSDCPDGADESPAYCSNVCTPGMFQCANKQCLPGSAQCDGVIDCNDGSDEQNCENQKFCSAHEIDCGSGLCLSMDKACNGVQECANGADEGPKCGVNECALKNGGCDHNCVDDPIGFHCKCSEGFKLSGNSTCVDINECNEHYGSCSQICTNSIGSFSCSCHQGYVVDPEDPARCRADVKNAQLIFTKREDVRKLSISDPNDQQMFIVVNDTNISTALDFNYDSQEIYWSENDPVESIIYKSDIDGLLPKRPVISTGIKTIEGLAVDWVHGNIYWTDTGKKTIEVSDLSGNNRKTLISTGLEEPRAIVVDPEEGYMFWTDWGKNAKIEKAGLDGSNRQTIVSHTIRWPNGLTLDYDQKRIYWPDAKLYAIYSANYDGSNRRLVVKSADFLHHPYSVTLFEDQIYWSDWETQMIYKADKFDGRNLKPLSGEKRTLQNPMALQVYHPYRQVRRENQCKISKCSHLCLPTPKVGGRGISSVVCACPDGMVKTEDGKGCNIPIVRRPSAVPPSSTTPGTRSPPIYIDFVPPEIPSVIEQAREINWLLVLCIILVGSILTTFVLVSVCVCAYKLYLNGNFKIMNFDNPIYHKTPTQDPLCTVESSEPSAPGTPEELRQPFCPV</sequence>
<evidence type="ECO:0000256" key="6">
    <source>
        <dbReference type="ARBA" id="ARBA00022692"/>
    </source>
</evidence>
<dbReference type="Proteomes" id="UP000466442">
    <property type="component" value="Linkage Group LG9"/>
</dbReference>
<reference evidence="21" key="1">
    <citation type="journal article" date="2021" name="Mol. Ecol. Resour.">
        <title>Apolygus lucorum genome provides insights into omnivorousness and mesophyll feeding.</title>
        <authorList>
            <person name="Liu Y."/>
            <person name="Liu H."/>
            <person name="Wang H."/>
            <person name="Huang T."/>
            <person name="Liu B."/>
            <person name="Yang B."/>
            <person name="Yin L."/>
            <person name="Li B."/>
            <person name="Zhang Y."/>
            <person name="Zhang S."/>
            <person name="Jiang F."/>
            <person name="Zhang X."/>
            <person name="Ren Y."/>
            <person name="Wang B."/>
            <person name="Wang S."/>
            <person name="Lu Y."/>
            <person name="Wu K."/>
            <person name="Fan W."/>
            <person name="Wang G."/>
        </authorList>
    </citation>
    <scope>NUCLEOTIDE SEQUENCE</scope>
    <source>
        <strain evidence="21">12Hb</strain>
    </source>
</reference>
<comment type="caution">
    <text evidence="15">Lacks conserved residue(s) required for the propagation of feature annotation.</text>
</comment>
<name>A0A8S9X8X6_APOLU</name>
<dbReference type="InterPro" id="IPR001881">
    <property type="entry name" value="EGF-like_Ca-bd_dom"/>
</dbReference>
<dbReference type="SMART" id="SM00179">
    <property type="entry name" value="EGF_CA"/>
    <property type="match status" value="2"/>
</dbReference>
<keyword evidence="6 18" id="KW-0812">Transmembrane</keyword>
<feature type="disulfide bond" evidence="15">
    <location>
        <begin position="206"/>
        <end position="221"/>
    </location>
</feature>
<dbReference type="FunFam" id="4.10.400.10:FF:000024">
    <property type="entry name" value="Low-density lipoprotein RecePtor related"/>
    <property type="match status" value="2"/>
</dbReference>
<dbReference type="FunFam" id="2.120.10.30:FF:000008">
    <property type="entry name" value="Low-density lipoprotein receptor-related protein 4"/>
    <property type="match status" value="1"/>
</dbReference>
<feature type="repeat" description="LDL-receptor class B" evidence="16">
    <location>
        <begin position="526"/>
        <end position="568"/>
    </location>
</feature>
<dbReference type="GO" id="GO:0016324">
    <property type="term" value="C:apical plasma membrane"/>
    <property type="evidence" value="ECO:0007669"/>
    <property type="project" value="TreeGrafter"/>
</dbReference>
<dbReference type="InterPro" id="IPR018097">
    <property type="entry name" value="EGF_Ca-bd_CS"/>
</dbReference>
<comment type="similarity">
    <text evidence="2">Belongs to the LDLR family.</text>
</comment>
<keyword evidence="9" id="KW-0106">Calcium</keyword>
<feature type="repeat" description="LDL-receptor class B" evidence="16">
    <location>
        <begin position="569"/>
        <end position="612"/>
    </location>
</feature>
<feature type="disulfide bond" evidence="15">
    <location>
        <begin position="154"/>
        <end position="172"/>
    </location>
</feature>
<feature type="region of interest" description="Disordered" evidence="17">
    <location>
        <begin position="852"/>
        <end position="873"/>
    </location>
</feature>
<evidence type="ECO:0000313" key="22">
    <source>
        <dbReference type="Proteomes" id="UP000466442"/>
    </source>
</evidence>
<evidence type="ECO:0000256" key="9">
    <source>
        <dbReference type="ARBA" id="ARBA00022837"/>
    </source>
</evidence>
<evidence type="ECO:0000256" key="15">
    <source>
        <dbReference type="PROSITE-ProRule" id="PRU00124"/>
    </source>
</evidence>
<dbReference type="InterPro" id="IPR049883">
    <property type="entry name" value="NOTCH1_EGF-like"/>
</dbReference>
<comment type="subcellular location">
    <subcellularLocation>
        <location evidence="1">Cell membrane</location>
        <topology evidence="1">Single-pass type I membrane protein</topology>
    </subcellularLocation>
</comment>
<dbReference type="PROSITE" id="PS01186">
    <property type="entry name" value="EGF_2"/>
    <property type="match status" value="1"/>
</dbReference>
<keyword evidence="12 15" id="KW-1015">Disulfide bond</keyword>
<organism evidence="21 22">
    <name type="scientific">Apolygus lucorum</name>
    <name type="common">Small green plant bug</name>
    <name type="synonym">Lygocoris lucorum</name>
    <dbReference type="NCBI Taxonomy" id="248454"/>
    <lineage>
        <taxon>Eukaryota</taxon>
        <taxon>Metazoa</taxon>
        <taxon>Ecdysozoa</taxon>
        <taxon>Arthropoda</taxon>
        <taxon>Hexapoda</taxon>
        <taxon>Insecta</taxon>
        <taxon>Pterygota</taxon>
        <taxon>Neoptera</taxon>
        <taxon>Paraneoptera</taxon>
        <taxon>Hemiptera</taxon>
        <taxon>Heteroptera</taxon>
        <taxon>Panheteroptera</taxon>
        <taxon>Cimicomorpha</taxon>
        <taxon>Miridae</taxon>
        <taxon>Mirini</taxon>
        <taxon>Apolygus</taxon>
    </lineage>
</organism>
<comment type="caution">
    <text evidence="21">The sequence shown here is derived from an EMBL/GenBank/DDBJ whole genome shotgun (WGS) entry which is preliminary data.</text>
</comment>
<dbReference type="FunFam" id="2.10.25.10:FF:000009">
    <property type="entry name" value="Low-density lipoprotein receptor isoform 1"/>
    <property type="match status" value="1"/>
</dbReference>
<evidence type="ECO:0000256" key="11">
    <source>
        <dbReference type="ARBA" id="ARBA00023136"/>
    </source>
</evidence>
<evidence type="ECO:0000259" key="20">
    <source>
        <dbReference type="PROSITE" id="PS01186"/>
    </source>
</evidence>
<feature type="repeat" description="LDL-receptor class B" evidence="16">
    <location>
        <begin position="613"/>
        <end position="657"/>
    </location>
</feature>
<dbReference type="OrthoDB" id="664115at2759"/>
<dbReference type="PROSITE" id="PS01187">
    <property type="entry name" value="EGF_CA"/>
    <property type="match status" value="1"/>
</dbReference>
<keyword evidence="7 19" id="KW-0732">Signal</keyword>
<evidence type="ECO:0000256" key="7">
    <source>
        <dbReference type="ARBA" id="ARBA00022729"/>
    </source>
</evidence>
<feature type="chain" id="PRO_5035932196" description="EGF-like domain-containing protein" evidence="19">
    <location>
        <begin position="20"/>
        <end position="873"/>
    </location>
</feature>
<dbReference type="Pfam" id="PF07645">
    <property type="entry name" value="EGF_CA"/>
    <property type="match status" value="1"/>
</dbReference>
<keyword evidence="3" id="KW-1003">Cell membrane</keyword>
<proteinExistence type="inferred from homology"/>
<keyword evidence="10 18" id="KW-1133">Transmembrane helix</keyword>
<dbReference type="SMART" id="SM00181">
    <property type="entry name" value="EGF"/>
    <property type="match status" value="4"/>
</dbReference>
<feature type="disulfide bond" evidence="15">
    <location>
        <begin position="194"/>
        <end position="212"/>
    </location>
</feature>
<dbReference type="PROSITE" id="PS51120">
    <property type="entry name" value="LDLRB"/>
    <property type="match status" value="4"/>
</dbReference>
<feature type="disulfide bond" evidence="15">
    <location>
        <begin position="187"/>
        <end position="199"/>
    </location>
</feature>
<dbReference type="SUPFAM" id="SSF63825">
    <property type="entry name" value="YWTD domain"/>
    <property type="match status" value="1"/>
</dbReference>
<accession>A0A8S9X8X6</accession>
<evidence type="ECO:0000256" key="17">
    <source>
        <dbReference type="SAM" id="MobiDB-lite"/>
    </source>
</evidence>
<evidence type="ECO:0000256" key="1">
    <source>
        <dbReference type="ARBA" id="ARBA00004251"/>
    </source>
</evidence>
<dbReference type="GO" id="GO:0006898">
    <property type="term" value="P:receptor-mediated endocytosis"/>
    <property type="evidence" value="ECO:0007669"/>
    <property type="project" value="TreeGrafter"/>
</dbReference>
<dbReference type="EMBL" id="WIXP02000009">
    <property type="protein sequence ID" value="KAF6205462.1"/>
    <property type="molecule type" value="Genomic_DNA"/>
</dbReference>
<dbReference type="SUPFAM" id="SSF57424">
    <property type="entry name" value="LDL receptor-like module"/>
    <property type="match status" value="8"/>
</dbReference>